<keyword evidence="2 5" id="KW-0812">Transmembrane</keyword>
<evidence type="ECO:0000313" key="7">
    <source>
        <dbReference type="EMBL" id="RMC35692.1"/>
    </source>
</evidence>
<dbReference type="SUPFAM" id="SSF90123">
    <property type="entry name" value="ABC transporter transmembrane region"/>
    <property type="match status" value="1"/>
</dbReference>
<dbReference type="GO" id="GO:0005524">
    <property type="term" value="F:ATP binding"/>
    <property type="evidence" value="ECO:0007669"/>
    <property type="project" value="UniProtKB-KW"/>
</dbReference>
<dbReference type="GO" id="GO:0005886">
    <property type="term" value="C:plasma membrane"/>
    <property type="evidence" value="ECO:0007669"/>
    <property type="project" value="UniProtKB-SubCell"/>
</dbReference>
<evidence type="ECO:0000256" key="5">
    <source>
        <dbReference type="SAM" id="Phobius"/>
    </source>
</evidence>
<dbReference type="Proteomes" id="UP000273516">
    <property type="component" value="Unassembled WGS sequence"/>
</dbReference>
<feature type="domain" description="ABC transmembrane type-1" evidence="6">
    <location>
        <begin position="22"/>
        <end position="298"/>
    </location>
</feature>
<protein>
    <submittedName>
        <fullName evidence="7">ABC transporter ATP-binding protein</fullName>
    </submittedName>
</protein>
<proteinExistence type="predicted"/>
<evidence type="ECO:0000313" key="8">
    <source>
        <dbReference type="Proteomes" id="UP000273516"/>
    </source>
</evidence>
<dbReference type="AlphaFoldDB" id="A0A3M0MD59"/>
<sequence length="524" mass="55736">MVERGLMALPGLLSNGRRRGLLTVSALTLAQGAAAGAAAFATRGLFEALHGAAPLPAALLVTLAASGLVIAVTRVSARVTGEWLGQSYARDIRLALFEHTAGMAASDVARRRNGYMSLRFVGDMTAFRNWIGLGLPRLVAGAILIPLTLAVLWSLAPVFAWLTLPLVILALVSIGLGGLRLQPLHRRLRARRARIAVDMAERMPLAPELDRLGRRRIEMGQLDHRIGRMVRAAVARLRLAEALKAIPDAIAGLAAMLIILGGFRTGASPGVIAGGLAAFGLLISPMRDLATVWNLHSAWRSAAIKADAALSRQQREAYTDRCSLPKGAAAIAISDLALPSGGRLNLELAAASVVGTELNERDSTFLFSVLNGLEKVPEDAVTLSGICLRRLSRGSLRRSVVTIGARPPILLGSFRRALTLGVSQRMDDADLEALARESGLTDALSRLGGLDGKLSEGGRNLLFSERALVSLVRAKQLKPRLILVESQIAALEVEARNRIMDWTARSGATVLFQRGVMPGLSQAA</sequence>
<evidence type="ECO:0000256" key="4">
    <source>
        <dbReference type="ARBA" id="ARBA00023136"/>
    </source>
</evidence>
<dbReference type="InterPro" id="IPR036640">
    <property type="entry name" value="ABC1_TM_sf"/>
</dbReference>
<comment type="subcellular location">
    <subcellularLocation>
        <location evidence="1">Cell membrane</location>
        <topology evidence="1">Multi-pass membrane protein</topology>
    </subcellularLocation>
</comment>
<feature type="transmembrane region" description="Helical" evidence="5">
    <location>
        <begin position="269"/>
        <end position="286"/>
    </location>
</feature>
<gene>
    <name evidence="7" type="ORF">C9E81_10815</name>
</gene>
<keyword evidence="3 5" id="KW-1133">Transmembrane helix</keyword>
<accession>A0A3M0MD59</accession>
<reference evidence="7 8" key="1">
    <citation type="submission" date="2018-07" db="EMBL/GenBank/DDBJ databases">
        <authorList>
            <person name="Zhang Y."/>
            <person name="Wang L."/>
            <person name="Ma S."/>
        </authorList>
    </citation>
    <scope>NUCLEOTIDE SEQUENCE [LARGE SCALE GENOMIC DNA]</scope>
    <source>
        <strain evidence="7 8">4-2</strain>
    </source>
</reference>
<dbReference type="InterPro" id="IPR027417">
    <property type="entry name" value="P-loop_NTPase"/>
</dbReference>
<feature type="transmembrane region" description="Helical" evidence="5">
    <location>
        <begin position="134"/>
        <end position="153"/>
    </location>
</feature>
<dbReference type="InterPro" id="IPR011527">
    <property type="entry name" value="ABC1_TM_dom"/>
</dbReference>
<keyword evidence="4 5" id="KW-0472">Membrane</keyword>
<dbReference type="EMBL" id="QOKZ01000003">
    <property type="protein sequence ID" value="RMC35692.1"/>
    <property type="molecule type" value="Genomic_DNA"/>
</dbReference>
<evidence type="ECO:0000256" key="3">
    <source>
        <dbReference type="ARBA" id="ARBA00022989"/>
    </source>
</evidence>
<dbReference type="Pfam" id="PF00664">
    <property type="entry name" value="ABC_membrane"/>
    <property type="match status" value="1"/>
</dbReference>
<feature type="transmembrane region" description="Helical" evidence="5">
    <location>
        <begin position="159"/>
        <end position="181"/>
    </location>
</feature>
<dbReference type="Gene3D" id="1.20.1560.10">
    <property type="entry name" value="ABC transporter type 1, transmembrane domain"/>
    <property type="match status" value="1"/>
</dbReference>
<dbReference type="SUPFAM" id="SSF52540">
    <property type="entry name" value="P-loop containing nucleoside triphosphate hydrolases"/>
    <property type="match status" value="1"/>
</dbReference>
<keyword evidence="7" id="KW-0547">Nucleotide-binding</keyword>
<keyword evidence="7" id="KW-0067">ATP-binding</keyword>
<dbReference type="Gene3D" id="3.40.50.300">
    <property type="entry name" value="P-loop containing nucleotide triphosphate hydrolases"/>
    <property type="match status" value="1"/>
</dbReference>
<organism evidence="7 8">
    <name type="scientific">Paracoccus alkanivorans</name>
    <dbReference type="NCBI Taxonomy" id="2116655"/>
    <lineage>
        <taxon>Bacteria</taxon>
        <taxon>Pseudomonadati</taxon>
        <taxon>Pseudomonadota</taxon>
        <taxon>Alphaproteobacteria</taxon>
        <taxon>Rhodobacterales</taxon>
        <taxon>Paracoccaceae</taxon>
        <taxon>Paracoccus</taxon>
    </lineage>
</organism>
<evidence type="ECO:0000256" key="2">
    <source>
        <dbReference type="ARBA" id="ARBA00022692"/>
    </source>
</evidence>
<keyword evidence="8" id="KW-1185">Reference proteome</keyword>
<evidence type="ECO:0000256" key="1">
    <source>
        <dbReference type="ARBA" id="ARBA00004651"/>
    </source>
</evidence>
<name>A0A3M0MD59_9RHOB</name>
<comment type="caution">
    <text evidence="7">The sequence shown here is derived from an EMBL/GenBank/DDBJ whole genome shotgun (WGS) entry which is preliminary data.</text>
</comment>
<dbReference type="PROSITE" id="PS50929">
    <property type="entry name" value="ABC_TM1F"/>
    <property type="match status" value="1"/>
</dbReference>
<evidence type="ECO:0000259" key="6">
    <source>
        <dbReference type="PROSITE" id="PS50929"/>
    </source>
</evidence>
<dbReference type="OrthoDB" id="7341239at2"/>
<dbReference type="GO" id="GO:0140359">
    <property type="term" value="F:ABC-type transporter activity"/>
    <property type="evidence" value="ECO:0007669"/>
    <property type="project" value="InterPro"/>
</dbReference>
<feature type="transmembrane region" description="Helical" evidence="5">
    <location>
        <begin position="55"/>
        <end position="77"/>
    </location>
</feature>